<proteinExistence type="predicted"/>
<feature type="chain" id="PRO_5043836763" evidence="1">
    <location>
        <begin position="23"/>
        <end position="76"/>
    </location>
</feature>
<dbReference type="GeneID" id="101697576"/>
<keyword evidence="1" id="KW-0732">Signal</keyword>
<keyword evidence="2" id="KW-1185">Reference proteome</keyword>
<evidence type="ECO:0000256" key="1">
    <source>
        <dbReference type="SAM" id="SignalP"/>
    </source>
</evidence>
<protein>
    <submittedName>
        <fullName evidence="3">Follistatin-related protein 5-like isoform X2</fullName>
    </submittedName>
</protein>
<sequence>MKMFQSWSAILVVGFILLESEGRPMKEAGYGLKFYQPLPRLRHKMWTKCRGEVEALKGRRLKSKQKAKYQEWNTDM</sequence>
<dbReference type="AlphaFoldDB" id="A0AAX6RNM2"/>
<evidence type="ECO:0000313" key="3">
    <source>
        <dbReference type="RefSeq" id="XP_021098252.1"/>
    </source>
</evidence>
<name>A0AAX6RNM2_HETGA</name>
<feature type="signal peptide" evidence="1">
    <location>
        <begin position="1"/>
        <end position="22"/>
    </location>
</feature>
<reference evidence="3" key="1">
    <citation type="submission" date="2025-08" db="UniProtKB">
        <authorList>
            <consortium name="RefSeq"/>
        </authorList>
    </citation>
    <scope>IDENTIFICATION</scope>
</reference>
<gene>
    <name evidence="3" type="primary">LOC101697576</name>
</gene>
<dbReference type="RefSeq" id="XP_021098252.1">
    <property type="nucleotide sequence ID" value="XM_021242593.1"/>
</dbReference>
<dbReference type="Proteomes" id="UP000694906">
    <property type="component" value="Unplaced"/>
</dbReference>
<organism evidence="2 3">
    <name type="scientific">Heterocephalus glaber</name>
    <name type="common">Naked mole rat</name>
    <dbReference type="NCBI Taxonomy" id="10181"/>
    <lineage>
        <taxon>Eukaryota</taxon>
        <taxon>Metazoa</taxon>
        <taxon>Chordata</taxon>
        <taxon>Craniata</taxon>
        <taxon>Vertebrata</taxon>
        <taxon>Euteleostomi</taxon>
        <taxon>Mammalia</taxon>
        <taxon>Eutheria</taxon>
        <taxon>Euarchontoglires</taxon>
        <taxon>Glires</taxon>
        <taxon>Rodentia</taxon>
        <taxon>Hystricomorpha</taxon>
        <taxon>Bathyergidae</taxon>
        <taxon>Heterocephalus</taxon>
    </lineage>
</organism>
<accession>A0AAX6RNM2</accession>
<evidence type="ECO:0000313" key="2">
    <source>
        <dbReference type="Proteomes" id="UP000694906"/>
    </source>
</evidence>